<dbReference type="EMBL" id="JABFCT010000004">
    <property type="protein sequence ID" value="KAF5876391.1"/>
    <property type="molecule type" value="Genomic_DNA"/>
</dbReference>
<reference evidence="1 2" key="1">
    <citation type="journal article" date="2020" name="Phytopathology">
        <title>A high-quality genome resource of Botrytis fragariae, a new and rapidly spreading fungal pathogen causing strawberry gray mold in the U.S.A.</title>
        <authorList>
            <person name="Wu Y."/>
            <person name="Saski C.A."/>
            <person name="Schnabel G."/>
            <person name="Xiao S."/>
            <person name="Hu M."/>
        </authorList>
    </citation>
    <scope>NUCLEOTIDE SEQUENCE [LARGE SCALE GENOMIC DNA]</scope>
    <source>
        <strain evidence="1 2">BVB16</strain>
    </source>
</reference>
<dbReference type="GeneID" id="59256901"/>
<accession>A0A8H6EL92</accession>
<dbReference type="RefSeq" id="XP_037195337.1">
    <property type="nucleotide sequence ID" value="XM_037333209.1"/>
</dbReference>
<dbReference type="Proteomes" id="UP000531561">
    <property type="component" value="Unassembled WGS sequence"/>
</dbReference>
<protein>
    <submittedName>
        <fullName evidence="1">Uncharacterized protein</fullName>
    </submittedName>
</protein>
<sequence>MSTEEQQGLNEAMSVFNRFSATKSINFIIIKEIKEIDRKGNNIQKPTVVNPLCQHRCSFWLCH</sequence>
<evidence type="ECO:0000313" key="2">
    <source>
        <dbReference type="Proteomes" id="UP000531561"/>
    </source>
</evidence>
<dbReference type="AlphaFoldDB" id="A0A8H6EL92"/>
<organism evidence="1 2">
    <name type="scientific">Botrytis fragariae</name>
    <dbReference type="NCBI Taxonomy" id="1964551"/>
    <lineage>
        <taxon>Eukaryota</taxon>
        <taxon>Fungi</taxon>
        <taxon>Dikarya</taxon>
        <taxon>Ascomycota</taxon>
        <taxon>Pezizomycotina</taxon>
        <taxon>Leotiomycetes</taxon>
        <taxon>Helotiales</taxon>
        <taxon>Sclerotiniaceae</taxon>
        <taxon>Botrytis</taxon>
    </lineage>
</organism>
<comment type="caution">
    <text evidence="1">The sequence shown here is derived from an EMBL/GenBank/DDBJ whole genome shotgun (WGS) entry which is preliminary data.</text>
</comment>
<gene>
    <name evidence="1" type="ORF">Bfra_002795</name>
</gene>
<name>A0A8H6EL92_9HELO</name>
<proteinExistence type="predicted"/>
<keyword evidence="2" id="KW-1185">Reference proteome</keyword>
<evidence type="ECO:0000313" key="1">
    <source>
        <dbReference type="EMBL" id="KAF5876391.1"/>
    </source>
</evidence>